<gene>
    <name evidence="1" type="ORF">IW261DRAFT_1026510</name>
</gene>
<comment type="caution">
    <text evidence="1">The sequence shown here is derived from an EMBL/GenBank/DDBJ whole genome shotgun (WGS) entry which is preliminary data.</text>
</comment>
<accession>A0AA39PDI8</accession>
<evidence type="ECO:0008006" key="3">
    <source>
        <dbReference type="Google" id="ProtNLM"/>
    </source>
</evidence>
<protein>
    <recommendedName>
        <fullName evidence="3">F-box domain-containing protein</fullName>
    </recommendedName>
</protein>
<evidence type="ECO:0000313" key="1">
    <source>
        <dbReference type="EMBL" id="KAK0482275.1"/>
    </source>
</evidence>
<evidence type="ECO:0000313" key="2">
    <source>
        <dbReference type="Proteomes" id="UP001175227"/>
    </source>
</evidence>
<sequence>MSCLACRNCGFVNIFPEPQPQNVTALHSSDDSIVLQILRGSRSLLDADHTSIDSEIAKLERLWNLYDEQLEKIQALRGPVLKSLENHLSVYAPIRRLPRDVLIEIFHLVYASSNLGRGTYPALGARIHDSLDLSGPLWDLGRVCGLWRDTLHTSPASWARDVLLKSPFSKHAPEILQTYLEHTGEHPLNLMVSCHGPDSDARASEIMSLAVQSSYRWKNVCIFTHINHLHYLYSISNIPILQTIWLDILEGRNFDYRLDMCLNAPQLWRACFSCQGIRRVRLPPSITHYSGCITGVEDFQLLSHLPKLRTCSLRPFRMSSAKLRVGAAVIMPELLHLFVDCANFVNFITAPLLQHLTVSLSPGESACITSFLQRSGCHLESFSCVESPSVLYSDSSALIGNMLSSEACSTISRLKIQLDPQFSQFIGALSLPSVLPNLRHLILCIITPAEKDEWSPVLDMIRSRCDVGSIKTVELQFAGGEYISTHGYDIIAETRALVGDRPEMRIEAWNSPVMENRARFHGSNVIG</sequence>
<dbReference type="AlphaFoldDB" id="A0AA39PDI8"/>
<dbReference type="Proteomes" id="UP001175227">
    <property type="component" value="Unassembled WGS sequence"/>
</dbReference>
<reference evidence="1" key="1">
    <citation type="submission" date="2023-06" db="EMBL/GenBank/DDBJ databases">
        <authorList>
            <consortium name="Lawrence Berkeley National Laboratory"/>
            <person name="Ahrendt S."/>
            <person name="Sahu N."/>
            <person name="Indic B."/>
            <person name="Wong-Bajracharya J."/>
            <person name="Merenyi Z."/>
            <person name="Ke H.-M."/>
            <person name="Monk M."/>
            <person name="Kocsube S."/>
            <person name="Drula E."/>
            <person name="Lipzen A."/>
            <person name="Balint B."/>
            <person name="Henrissat B."/>
            <person name="Andreopoulos B."/>
            <person name="Martin F.M."/>
            <person name="Harder C.B."/>
            <person name="Rigling D."/>
            <person name="Ford K.L."/>
            <person name="Foster G.D."/>
            <person name="Pangilinan J."/>
            <person name="Papanicolaou A."/>
            <person name="Barry K."/>
            <person name="LaButti K."/>
            <person name="Viragh M."/>
            <person name="Koriabine M."/>
            <person name="Yan M."/>
            <person name="Riley R."/>
            <person name="Champramary S."/>
            <person name="Plett K.L."/>
            <person name="Tsai I.J."/>
            <person name="Slot J."/>
            <person name="Sipos G."/>
            <person name="Plett J."/>
            <person name="Nagy L.G."/>
            <person name="Grigoriev I.V."/>
        </authorList>
    </citation>
    <scope>NUCLEOTIDE SEQUENCE</scope>
    <source>
        <strain evidence="1">ICMP 16352</strain>
    </source>
</reference>
<organism evidence="1 2">
    <name type="scientific">Armillaria novae-zelandiae</name>
    <dbReference type="NCBI Taxonomy" id="153914"/>
    <lineage>
        <taxon>Eukaryota</taxon>
        <taxon>Fungi</taxon>
        <taxon>Dikarya</taxon>
        <taxon>Basidiomycota</taxon>
        <taxon>Agaricomycotina</taxon>
        <taxon>Agaricomycetes</taxon>
        <taxon>Agaricomycetidae</taxon>
        <taxon>Agaricales</taxon>
        <taxon>Marasmiineae</taxon>
        <taxon>Physalacriaceae</taxon>
        <taxon>Armillaria</taxon>
    </lineage>
</organism>
<name>A0AA39PDI8_9AGAR</name>
<dbReference type="EMBL" id="JAUEPR010000007">
    <property type="protein sequence ID" value="KAK0482275.1"/>
    <property type="molecule type" value="Genomic_DNA"/>
</dbReference>
<keyword evidence="2" id="KW-1185">Reference proteome</keyword>
<proteinExistence type="predicted"/>